<accession>A0A0G1RVZ5</accession>
<dbReference type="InterPro" id="IPR000182">
    <property type="entry name" value="GNAT_dom"/>
</dbReference>
<evidence type="ECO:0000259" key="1">
    <source>
        <dbReference type="PROSITE" id="PS51186"/>
    </source>
</evidence>
<protein>
    <submittedName>
        <fullName evidence="2">GCN5-related N-acetyltransferase</fullName>
    </submittedName>
</protein>
<proteinExistence type="predicted"/>
<evidence type="ECO:0000313" key="3">
    <source>
        <dbReference type="Proteomes" id="UP000033860"/>
    </source>
</evidence>
<dbReference type="Gene3D" id="3.40.630.30">
    <property type="match status" value="1"/>
</dbReference>
<comment type="caution">
    <text evidence="2">The sequence shown here is derived from an EMBL/GenBank/DDBJ whole genome shotgun (WGS) entry which is preliminary data.</text>
</comment>
<gene>
    <name evidence="2" type="ORF">UX85_C0004G0208</name>
</gene>
<keyword evidence="2" id="KW-0808">Transferase</keyword>
<dbReference type="Proteomes" id="UP000033860">
    <property type="component" value="Unassembled WGS sequence"/>
</dbReference>
<reference evidence="2 3" key="1">
    <citation type="journal article" date="2015" name="Nature">
        <title>rRNA introns, odd ribosomes, and small enigmatic genomes across a large radiation of phyla.</title>
        <authorList>
            <person name="Brown C.T."/>
            <person name="Hug L.A."/>
            <person name="Thomas B.C."/>
            <person name="Sharon I."/>
            <person name="Castelle C.J."/>
            <person name="Singh A."/>
            <person name="Wilkins M.J."/>
            <person name="Williams K.H."/>
            <person name="Banfield J.F."/>
        </authorList>
    </citation>
    <scope>NUCLEOTIDE SEQUENCE [LARGE SCALE GENOMIC DNA]</scope>
</reference>
<dbReference type="EMBL" id="LCNT01000004">
    <property type="protein sequence ID" value="KKU61286.1"/>
    <property type="molecule type" value="Genomic_DNA"/>
</dbReference>
<dbReference type="Pfam" id="PF00583">
    <property type="entry name" value="Acetyltransf_1"/>
    <property type="match status" value="1"/>
</dbReference>
<sequence length="163" mass="18812">MKIIQSFEKGIVVMHNAGLWMEKSGLKPNKWWKPENMNRNFILKHTEPDEFYVALVGDKPAASMVLQETERNQSWKSVDGDKPKRALYLHWLCVQRDFAGKGFPKVMVEFAKGEAKKRGFSLLRLDTNANEEKLCSLYEGLGFRLMGNEEGDGHKTAFYQIRL</sequence>
<name>A0A0G1RVZ5_9BACT</name>
<dbReference type="CDD" id="cd04301">
    <property type="entry name" value="NAT_SF"/>
    <property type="match status" value="1"/>
</dbReference>
<organism evidence="2 3">
    <name type="scientific">Candidatus Beckwithbacteria bacterium GW2011_GWB1_47_15</name>
    <dbReference type="NCBI Taxonomy" id="1618371"/>
    <lineage>
        <taxon>Bacteria</taxon>
        <taxon>Candidatus Beckwithiibacteriota</taxon>
    </lineage>
</organism>
<dbReference type="GO" id="GO:0016747">
    <property type="term" value="F:acyltransferase activity, transferring groups other than amino-acyl groups"/>
    <property type="evidence" value="ECO:0007669"/>
    <property type="project" value="InterPro"/>
</dbReference>
<dbReference type="SUPFAM" id="SSF55729">
    <property type="entry name" value="Acyl-CoA N-acyltransferases (Nat)"/>
    <property type="match status" value="1"/>
</dbReference>
<dbReference type="InterPro" id="IPR016181">
    <property type="entry name" value="Acyl_CoA_acyltransferase"/>
</dbReference>
<dbReference type="PROSITE" id="PS51186">
    <property type="entry name" value="GNAT"/>
    <property type="match status" value="1"/>
</dbReference>
<evidence type="ECO:0000313" key="2">
    <source>
        <dbReference type="EMBL" id="KKU61286.1"/>
    </source>
</evidence>
<feature type="domain" description="N-acetyltransferase" evidence="1">
    <location>
        <begin position="9"/>
        <end position="163"/>
    </location>
</feature>
<dbReference type="AlphaFoldDB" id="A0A0G1RVZ5"/>